<dbReference type="AlphaFoldDB" id="A0A5C5WGV1"/>
<sequence>MRVKSTLETDLVTARGARQINARMNAELGERHHRKRVPRHFAKNRFTNPNSGAYGYFRRTIRTQEAKVKKGQDPLRPNYATGELFRAIMGSSKVRKTSTRWSWQARAHRKMTVTQRREIEAHAPEERKENIAYRERRFPQLAKQAQYRRKRKRRS</sequence>
<dbReference type="EMBL" id="SIHI01000019">
    <property type="protein sequence ID" value="TWT49022.1"/>
    <property type="molecule type" value="Genomic_DNA"/>
</dbReference>
<protein>
    <submittedName>
        <fullName evidence="2">Uncharacterized protein</fullName>
    </submittedName>
</protein>
<organism evidence="2 3">
    <name type="scientific">Thalassoglobus neptunius</name>
    <dbReference type="NCBI Taxonomy" id="1938619"/>
    <lineage>
        <taxon>Bacteria</taxon>
        <taxon>Pseudomonadati</taxon>
        <taxon>Planctomycetota</taxon>
        <taxon>Planctomycetia</taxon>
        <taxon>Planctomycetales</taxon>
        <taxon>Planctomycetaceae</taxon>
        <taxon>Thalassoglobus</taxon>
    </lineage>
</organism>
<feature type="region of interest" description="Disordered" evidence="1">
    <location>
        <begin position="116"/>
        <end position="155"/>
    </location>
</feature>
<feature type="compositionally biased region" description="Basic and acidic residues" evidence="1">
    <location>
        <begin position="116"/>
        <end position="138"/>
    </location>
</feature>
<comment type="caution">
    <text evidence="2">The sequence shown here is derived from an EMBL/GenBank/DDBJ whole genome shotgun (WGS) entry which is preliminary data.</text>
</comment>
<evidence type="ECO:0000313" key="3">
    <source>
        <dbReference type="Proteomes" id="UP000317243"/>
    </source>
</evidence>
<name>A0A5C5WGV1_9PLAN</name>
<gene>
    <name evidence="2" type="ORF">KOR42_39380</name>
</gene>
<feature type="compositionally biased region" description="Basic residues" evidence="1">
    <location>
        <begin position="146"/>
        <end position="155"/>
    </location>
</feature>
<keyword evidence="3" id="KW-1185">Reference proteome</keyword>
<evidence type="ECO:0000313" key="2">
    <source>
        <dbReference type="EMBL" id="TWT49022.1"/>
    </source>
</evidence>
<reference evidence="2 3" key="1">
    <citation type="submission" date="2019-02" db="EMBL/GenBank/DDBJ databases">
        <title>Deep-cultivation of Planctomycetes and their phenomic and genomic characterization uncovers novel biology.</title>
        <authorList>
            <person name="Wiegand S."/>
            <person name="Jogler M."/>
            <person name="Boedeker C."/>
            <person name="Pinto D."/>
            <person name="Vollmers J."/>
            <person name="Rivas-Marin E."/>
            <person name="Kohn T."/>
            <person name="Peeters S.H."/>
            <person name="Heuer A."/>
            <person name="Rast P."/>
            <person name="Oberbeckmann S."/>
            <person name="Bunk B."/>
            <person name="Jeske O."/>
            <person name="Meyerdierks A."/>
            <person name="Storesund J.E."/>
            <person name="Kallscheuer N."/>
            <person name="Luecker S."/>
            <person name="Lage O.M."/>
            <person name="Pohl T."/>
            <person name="Merkel B.J."/>
            <person name="Hornburger P."/>
            <person name="Mueller R.-W."/>
            <person name="Bruemmer F."/>
            <person name="Labrenz M."/>
            <person name="Spormann A.M."/>
            <person name="Op Den Camp H."/>
            <person name="Overmann J."/>
            <person name="Amann R."/>
            <person name="Jetten M.S.M."/>
            <person name="Mascher T."/>
            <person name="Medema M.H."/>
            <person name="Devos D.P."/>
            <person name="Kaster A.-K."/>
            <person name="Ovreas L."/>
            <person name="Rohde M."/>
            <person name="Galperin M.Y."/>
            <person name="Jogler C."/>
        </authorList>
    </citation>
    <scope>NUCLEOTIDE SEQUENCE [LARGE SCALE GENOMIC DNA]</scope>
    <source>
        <strain evidence="2 3">KOR42</strain>
    </source>
</reference>
<accession>A0A5C5WGV1</accession>
<dbReference type="Proteomes" id="UP000317243">
    <property type="component" value="Unassembled WGS sequence"/>
</dbReference>
<dbReference type="RefSeq" id="WP_146511356.1">
    <property type="nucleotide sequence ID" value="NZ_SIHI01000019.1"/>
</dbReference>
<proteinExistence type="predicted"/>
<evidence type="ECO:0000256" key="1">
    <source>
        <dbReference type="SAM" id="MobiDB-lite"/>
    </source>
</evidence>